<dbReference type="Pfam" id="PF03323">
    <property type="entry name" value="GerA"/>
    <property type="match status" value="1"/>
</dbReference>
<sequence>MSGQQQSDFAAELQPNIDRYRAAMGNSSDLIIREAVISAGHQQAAVVYLDGMVDNVQLQQSVITPLLNRIQGEHITLAEIKESILESIDVKFIYSFRQSLDQLMDGSVLLLINGHKLGLAIPLPGWEERSITESQIQTVVRGPRDSFNETMRTNTTLIRRRIKDPNLRVVSIKVGHPSKTDVTVVYLEGKADAALVQQMLDKLRNSKQHHVLESEYLEEILLADQPKSIFPTIYNTDRPDSIARAIMAGRIAFVTDNTPFVLFAPAFFTDFLASAEDRSQSVVFSRLVLWLRYISLCICLLAPSVYIALTTFHQDMLPTQLLLSLAAQREGIPFPAFVEALIMEITFEILREAGIRMPRTVGQAMSIVGTIVVGQAAVEATIVSAVMVIIVSITAISSFVIPAYSMSIPIRMIRFLFMGLAASFGAYGLTIGVLLLIVHLCSLKSFGNPYTGSHAQNGKKDTLFRISGLSLMNSQKRG</sequence>
<dbReference type="InterPro" id="IPR050768">
    <property type="entry name" value="UPF0353/GerABKA_families"/>
</dbReference>
<evidence type="ECO:0000256" key="1">
    <source>
        <dbReference type="ARBA" id="ARBA00005278"/>
    </source>
</evidence>
<dbReference type="RefSeq" id="WP_129438826.1">
    <property type="nucleotide sequence ID" value="NZ_CP035492.1"/>
</dbReference>
<dbReference type="AlphaFoldDB" id="A0A4P6EVY4"/>
<dbReference type="OrthoDB" id="1726708at2"/>
<keyword evidence="3" id="KW-1133">Transmembrane helix</keyword>
<keyword evidence="5" id="KW-1185">Reference proteome</keyword>
<dbReference type="Proteomes" id="UP000293568">
    <property type="component" value="Chromosome"/>
</dbReference>
<feature type="transmembrane region" description="Helical" evidence="3">
    <location>
        <begin position="384"/>
        <end position="404"/>
    </location>
</feature>
<accession>A0A4P6EVY4</accession>
<evidence type="ECO:0000313" key="5">
    <source>
        <dbReference type="Proteomes" id="UP000293568"/>
    </source>
</evidence>
<dbReference type="EMBL" id="CP035492">
    <property type="protein sequence ID" value="QAY65859.1"/>
    <property type="molecule type" value="Genomic_DNA"/>
</dbReference>
<protein>
    <submittedName>
        <fullName evidence="4">Spore germination protein</fullName>
    </submittedName>
</protein>
<comment type="similarity">
    <text evidence="1">Belongs to the GerABKA family.</text>
</comment>
<evidence type="ECO:0000313" key="4">
    <source>
        <dbReference type="EMBL" id="QAY65859.1"/>
    </source>
</evidence>
<keyword evidence="3" id="KW-0812">Transmembrane</keyword>
<reference evidence="4 5" key="1">
    <citation type="submission" date="2019-01" db="EMBL/GenBank/DDBJ databases">
        <title>Genome sequencing of strain FW100M-2.</title>
        <authorList>
            <person name="Heo J."/>
            <person name="Kim S.-J."/>
            <person name="Kim J.-S."/>
            <person name="Hong S.-B."/>
            <person name="Kwon S.-W."/>
        </authorList>
    </citation>
    <scope>NUCLEOTIDE SEQUENCE [LARGE SCALE GENOMIC DNA]</scope>
    <source>
        <strain evidence="4 5">FW100M-2</strain>
    </source>
</reference>
<dbReference type="PANTHER" id="PTHR22550">
    <property type="entry name" value="SPORE GERMINATION PROTEIN"/>
    <property type="match status" value="1"/>
</dbReference>
<dbReference type="KEGG" id="pprt:ET464_05150"/>
<organism evidence="4 5">
    <name type="scientific">Paenibacillus protaetiae</name>
    <dbReference type="NCBI Taxonomy" id="2509456"/>
    <lineage>
        <taxon>Bacteria</taxon>
        <taxon>Bacillati</taxon>
        <taxon>Bacillota</taxon>
        <taxon>Bacilli</taxon>
        <taxon>Bacillales</taxon>
        <taxon>Paenibacillaceae</taxon>
        <taxon>Paenibacillus</taxon>
    </lineage>
</organism>
<dbReference type="InterPro" id="IPR004995">
    <property type="entry name" value="Spore_Ger"/>
</dbReference>
<proteinExistence type="inferred from homology"/>
<feature type="transmembrane region" description="Helical" evidence="3">
    <location>
        <begin position="416"/>
        <end position="440"/>
    </location>
</feature>
<feature type="transmembrane region" description="Helical" evidence="3">
    <location>
        <begin position="287"/>
        <end position="312"/>
    </location>
</feature>
<dbReference type="PIRSF" id="PIRSF005690">
    <property type="entry name" value="GerBA"/>
    <property type="match status" value="1"/>
</dbReference>
<dbReference type="PANTHER" id="PTHR22550:SF5">
    <property type="entry name" value="LEUCINE ZIPPER PROTEIN 4"/>
    <property type="match status" value="1"/>
</dbReference>
<name>A0A4P6EVY4_9BACL</name>
<dbReference type="GO" id="GO:0016020">
    <property type="term" value="C:membrane"/>
    <property type="evidence" value="ECO:0007669"/>
    <property type="project" value="InterPro"/>
</dbReference>
<keyword evidence="2 3" id="KW-0472">Membrane</keyword>
<dbReference type="GO" id="GO:0009847">
    <property type="term" value="P:spore germination"/>
    <property type="evidence" value="ECO:0007669"/>
    <property type="project" value="InterPro"/>
</dbReference>
<gene>
    <name evidence="4" type="ORF">ET464_05150</name>
</gene>
<feature type="transmembrane region" description="Helical" evidence="3">
    <location>
        <begin position="362"/>
        <end position="378"/>
    </location>
</feature>
<evidence type="ECO:0000256" key="3">
    <source>
        <dbReference type="SAM" id="Phobius"/>
    </source>
</evidence>
<evidence type="ECO:0000256" key="2">
    <source>
        <dbReference type="ARBA" id="ARBA00023136"/>
    </source>
</evidence>